<accession>A0A915D3N3</accession>
<sequence length="76" mass="8898">MRRLSCSKIFILSDLRQQLTYESRIYSVFIQCLQVVVSIQCFQVVVSIQCFQVVVSTTLSLLHHYFMRYATGSRVE</sequence>
<proteinExistence type="predicted"/>
<name>A0A915D3N3_9BILA</name>
<keyword evidence="1" id="KW-1185">Reference proteome</keyword>
<dbReference type="AlphaFoldDB" id="A0A915D3N3"/>
<reference evidence="2" key="1">
    <citation type="submission" date="2022-11" db="UniProtKB">
        <authorList>
            <consortium name="WormBaseParasite"/>
        </authorList>
    </citation>
    <scope>IDENTIFICATION</scope>
</reference>
<dbReference type="WBParaSite" id="jg15063">
    <property type="protein sequence ID" value="jg15063"/>
    <property type="gene ID" value="jg15063"/>
</dbReference>
<organism evidence="1 2">
    <name type="scientific">Ditylenchus dipsaci</name>
    <dbReference type="NCBI Taxonomy" id="166011"/>
    <lineage>
        <taxon>Eukaryota</taxon>
        <taxon>Metazoa</taxon>
        <taxon>Ecdysozoa</taxon>
        <taxon>Nematoda</taxon>
        <taxon>Chromadorea</taxon>
        <taxon>Rhabditida</taxon>
        <taxon>Tylenchina</taxon>
        <taxon>Tylenchomorpha</taxon>
        <taxon>Sphaerularioidea</taxon>
        <taxon>Anguinidae</taxon>
        <taxon>Anguininae</taxon>
        <taxon>Ditylenchus</taxon>
    </lineage>
</organism>
<protein>
    <submittedName>
        <fullName evidence="2">Ovule protein</fullName>
    </submittedName>
</protein>
<evidence type="ECO:0000313" key="2">
    <source>
        <dbReference type="WBParaSite" id="jg15063"/>
    </source>
</evidence>
<evidence type="ECO:0000313" key="1">
    <source>
        <dbReference type="Proteomes" id="UP000887574"/>
    </source>
</evidence>
<dbReference type="Proteomes" id="UP000887574">
    <property type="component" value="Unplaced"/>
</dbReference>